<sequence>MTYWYGFLVNEEWLLERGIAKRFGTDKTLTDRCYTISESAWDLLKEAGVALEGRLARVVALKSGNIHWCLALASTNPREMFYTQHNPPPPEKVESLKRVLQKADHIEARWWKSTS</sequence>
<organism evidence="1 2">
    <name type="scientific">Obba rivulosa</name>
    <dbReference type="NCBI Taxonomy" id="1052685"/>
    <lineage>
        <taxon>Eukaryota</taxon>
        <taxon>Fungi</taxon>
        <taxon>Dikarya</taxon>
        <taxon>Basidiomycota</taxon>
        <taxon>Agaricomycotina</taxon>
        <taxon>Agaricomycetes</taxon>
        <taxon>Polyporales</taxon>
        <taxon>Gelatoporiaceae</taxon>
        <taxon>Obba</taxon>
    </lineage>
</organism>
<dbReference type="Proteomes" id="UP000250043">
    <property type="component" value="Unassembled WGS sequence"/>
</dbReference>
<dbReference type="OrthoDB" id="2976172at2759"/>
<name>A0A8E2DHZ5_9APHY</name>
<gene>
    <name evidence="1" type="ORF">OBBRIDRAFT_889747</name>
</gene>
<proteinExistence type="predicted"/>
<evidence type="ECO:0000313" key="2">
    <source>
        <dbReference type="Proteomes" id="UP000250043"/>
    </source>
</evidence>
<protein>
    <submittedName>
        <fullName evidence="1">Uncharacterized protein</fullName>
    </submittedName>
</protein>
<reference evidence="1 2" key="1">
    <citation type="submission" date="2016-07" db="EMBL/GenBank/DDBJ databases">
        <title>Draft genome of the white-rot fungus Obba rivulosa 3A-2.</title>
        <authorList>
            <consortium name="DOE Joint Genome Institute"/>
            <person name="Miettinen O."/>
            <person name="Riley R."/>
            <person name="Acob R."/>
            <person name="Barry K."/>
            <person name="Cullen D."/>
            <person name="De Vries R."/>
            <person name="Hainaut M."/>
            <person name="Hatakka A."/>
            <person name="Henrissat B."/>
            <person name="Hilden K."/>
            <person name="Kuo R."/>
            <person name="Labutti K."/>
            <person name="Lipzen A."/>
            <person name="Makela M.R."/>
            <person name="Sandor L."/>
            <person name="Spatafora J.W."/>
            <person name="Grigoriev I.V."/>
            <person name="Hibbett D.S."/>
        </authorList>
    </citation>
    <scope>NUCLEOTIDE SEQUENCE [LARGE SCALE GENOMIC DNA]</scope>
    <source>
        <strain evidence="1 2">3A-2</strain>
    </source>
</reference>
<dbReference type="AlphaFoldDB" id="A0A8E2DHZ5"/>
<accession>A0A8E2DHZ5</accession>
<dbReference type="EMBL" id="KV722483">
    <property type="protein sequence ID" value="OCH87491.1"/>
    <property type="molecule type" value="Genomic_DNA"/>
</dbReference>
<evidence type="ECO:0000313" key="1">
    <source>
        <dbReference type="EMBL" id="OCH87491.1"/>
    </source>
</evidence>
<keyword evidence="2" id="KW-1185">Reference proteome</keyword>